<dbReference type="PANTHER" id="PTHR15462">
    <property type="entry name" value="SERINE PROTEASE"/>
    <property type="match status" value="1"/>
</dbReference>
<keyword evidence="3" id="KW-0732">Signal</keyword>
<comment type="similarity">
    <text evidence="1 6">Belongs to the peptidase S1B family.</text>
</comment>
<evidence type="ECO:0000256" key="5">
    <source>
        <dbReference type="ARBA" id="ARBA00022825"/>
    </source>
</evidence>
<dbReference type="PRINTS" id="PR00839">
    <property type="entry name" value="V8PROTEASE"/>
</dbReference>
<evidence type="ECO:0000256" key="6">
    <source>
        <dbReference type="RuleBase" id="RU004296"/>
    </source>
</evidence>
<dbReference type="EMBL" id="CP043316">
    <property type="protein sequence ID" value="QEK38677.1"/>
    <property type="molecule type" value="Genomic_DNA"/>
</dbReference>
<dbReference type="InterPro" id="IPR009003">
    <property type="entry name" value="Peptidase_S1_PA"/>
</dbReference>
<dbReference type="GO" id="GO:0008236">
    <property type="term" value="F:serine-type peptidase activity"/>
    <property type="evidence" value="ECO:0007669"/>
    <property type="project" value="UniProtKB-KW"/>
</dbReference>
<dbReference type="InterPro" id="IPR008256">
    <property type="entry name" value="Peptidase_S1B"/>
</dbReference>
<keyword evidence="2 6" id="KW-0645">Protease</keyword>
<dbReference type="Pfam" id="PF13365">
    <property type="entry name" value="Trypsin_2"/>
    <property type="match status" value="1"/>
</dbReference>
<sequence length="453" mass="50734">MNKVLLLSILVSSSADCMNFSYVKSIGFGIARSSMGISHAYVRSVGLAQSTLSQSVRFYRKKDHSLKLEYVSVDKNGLVTISQPDYPKSGTVVEEYLKDVEGPFYDKSGSVYYIDNSDFNENDSYKLRGNINEISKSNSMDIAYSTVLEKFKISSEENVIKKREAILSKKKIPLKIVKQSRLFALPYAACGKLTMKYFINQGKLISYKGSAFLIDKNIVMTAAHNVYSVIEEVGKTLTADQVYFKNKSYAEGEIGFRCTHCYIHPKWIESNDQSCDMALLFFQHSIKDQLKLMVNQSIDKVKVIGYPEGHKSMHESHGDAIYKDQLIIHTADTLPGNSGSPIILRSNNNVIGVHTAYSDAMKFNNGYGVNNDTVKFINKAITLYNKDLKIMKQPKTGSLKVLKSISIAKKVKLDYKIIQIVKNLLADHMPINKIATITGVSKSAINNIKAKKK</sequence>
<dbReference type="KEGG" id="cpri:FZC34_02025"/>
<accession>A0A5C0UG25</accession>
<dbReference type="SUPFAM" id="SSF50494">
    <property type="entry name" value="Trypsin-like serine proteases"/>
    <property type="match status" value="1"/>
</dbReference>
<protein>
    <recommendedName>
        <fullName evidence="6">Serine protease</fullName>
        <ecNumber evidence="6">3.4.21.-</ecNumber>
    </recommendedName>
</protein>
<proteinExistence type="inferred from homology"/>
<dbReference type="PANTHER" id="PTHR15462:SF8">
    <property type="entry name" value="SERINE PROTEASE"/>
    <property type="match status" value="1"/>
</dbReference>
<dbReference type="Gene3D" id="2.40.10.10">
    <property type="entry name" value="Trypsin-like serine proteases"/>
    <property type="match status" value="2"/>
</dbReference>
<dbReference type="OrthoDB" id="9811262at2"/>
<dbReference type="InterPro" id="IPR050966">
    <property type="entry name" value="Glutamyl_endopeptidase"/>
</dbReference>
<evidence type="ECO:0000313" key="8">
    <source>
        <dbReference type="Proteomes" id="UP000325004"/>
    </source>
</evidence>
<dbReference type="InterPro" id="IPR043504">
    <property type="entry name" value="Peptidase_S1_PA_chymotrypsin"/>
</dbReference>
<dbReference type="EC" id="3.4.21.-" evidence="6"/>
<keyword evidence="8" id="KW-1185">Reference proteome</keyword>
<reference evidence="7 8" key="1">
    <citation type="submission" date="2019-08" db="EMBL/GenBank/DDBJ databases">
        <title>Highly reduced genomes of protist endosymbionts show evolutionary convergence.</title>
        <authorList>
            <person name="George E."/>
            <person name="Husnik F."/>
            <person name="Tashyreva D."/>
            <person name="Prokopchuk G."/>
            <person name="Horak A."/>
            <person name="Kwong W.K."/>
            <person name="Lukes J."/>
            <person name="Keeling P.J."/>
        </authorList>
    </citation>
    <scope>NUCLEOTIDE SEQUENCE [LARGE SCALE GENOMIC DNA]</scope>
    <source>
        <strain evidence="7">1604LC</strain>
    </source>
</reference>
<dbReference type="Proteomes" id="UP000325004">
    <property type="component" value="Chromosome"/>
</dbReference>
<evidence type="ECO:0000256" key="2">
    <source>
        <dbReference type="ARBA" id="ARBA00022670"/>
    </source>
</evidence>
<keyword evidence="5 6" id="KW-0720">Serine protease</keyword>
<evidence type="ECO:0000256" key="1">
    <source>
        <dbReference type="ARBA" id="ARBA00008764"/>
    </source>
</evidence>
<evidence type="ECO:0000313" key="7">
    <source>
        <dbReference type="EMBL" id="QEK38677.1"/>
    </source>
</evidence>
<evidence type="ECO:0000256" key="3">
    <source>
        <dbReference type="ARBA" id="ARBA00022729"/>
    </source>
</evidence>
<gene>
    <name evidence="7" type="ORF">FZC34_02025</name>
</gene>
<keyword evidence="4 6" id="KW-0378">Hydrolase</keyword>
<dbReference type="GO" id="GO:0006508">
    <property type="term" value="P:proteolysis"/>
    <property type="evidence" value="ECO:0007669"/>
    <property type="project" value="UniProtKB-KW"/>
</dbReference>
<organism evidence="7 8">
    <name type="scientific">Candidatus Cytomitobacter primus</name>
    <dbReference type="NCBI Taxonomy" id="2066024"/>
    <lineage>
        <taxon>Bacteria</taxon>
        <taxon>Pseudomonadati</taxon>
        <taxon>Pseudomonadota</taxon>
        <taxon>Alphaproteobacteria</taxon>
        <taxon>Holosporales</taxon>
        <taxon>Holosporaceae</taxon>
        <taxon>Candidatus Cytomitobacter</taxon>
    </lineage>
</organism>
<dbReference type="AlphaFoldDB" id="A0A5C0UG25"/>
<dbReference type="RefSeq" id="WP_148971798.1">
    <property type="nucleotide sequence ID" value="NZ_CP043316.1"/>
</dbReference>
<evidence type="ECO:0000256" key="4">
    <source>
        <dbReference type="ARBA" id="ARBA00022801"/>
    </source>
</evidence>
<name>A0A5C0UG25_9PROT</name>